<dbReference type="PANTHER" id="PTHR31900:SF27">
    <property type="entry name" value="FBD DOMAIN-CONTAINING PROTEIN"/>
    <property type="match status" value="1"/>
</dbReference>
<name>A0A9W7HPY8_HIBTR</name>
<feature type="domain" description="FBD" evidence="1">
    <location>
        <begin position="110"/>
        <end position="181"/>
    </location>
</feature>
<accession>A0A9W7HPY8</accession>
<proteinExistence type="predicted"/>
<dbReference type="SMART" id="SM00579">
    <property type="entry name" value="FBD"/>
    <property type="match status" value="1"/>
</dbReference>
<comment type="caution">
    <text evidence="2">The sequence shown here is derived from an EMBL/GenBank/DDBJ whole genome shotgun (WGS) entry which is preliminary data.</text>
</comment>
<dbReference type="Pfam" id="PF08387">
    <property type="entry name" value="FBD"/>
    <property type="match status" value="1"/>
</dbReference>
<organism evidence="2 3">
    <name type="scientific">Hibiscus trionum</name>
    <name type="common">Flower of an hour</name>
    <dbReference type="NCBI Taxonomy" id="183268"/>
    <lineage>
        <taxon>Eukaryota</taxon>
        <taxon>Viridiplantae</taxon>
        <taxon>Streptophyta</taxon>
        <taxon>Embryophyta</taxon>
        <taxon>Tracheophyta</taxon>
        <taxon>Spermatophyta</taxon>
        <taxon>Magnoliopsida</taxon>
        <taxon>eudicotyledons</taxon>
        <taxon>Gunneridae</taxon>
        <taxon>Pentapetalae</taxon>
        <taxon>rosids</taxon>
        <taxon>malvids</taxon>
        <taxon>Malvales</taxon>
        <taxon>Malvaceae</taxon>
        <taxon>Malvoideae</taxon>
        <taxon>Hibiscus</taxon>
    </lineage>
</organism>
<sequence length="181" mass="20691">MSSLDKVNISINQFGKKQLYSVDHGRGVIHLLQALCNVQSMHLAIQKTDKLFPTRLESMLVFQNFVELEYESVGRGTWLMEFLHCVPNQKKLMLASYVGGFRTLPNEVPLCLLFHLEEIKISSFCGDIQMFGMVGYFLNHASVLEKLIVIIFVQSEKQRVNILEELLSLPKNSKECQVLTL</sequence>
<dbReference type="PANTHER" id="PTHR31900">
    <property type="entry name" value="F-BOX/RNI SUPERFAMILY PROTEIN-RELATED"/>
    <property type="match status" value="1"/>
</dbReference>
<dbReference type="AlphaFoldDB" id="A0A9W7HPY8"/>
<dbReference type="OrthoDB" id="612216at2759"/>
<dbReference type="EMBL" id="BSYR01000019">
    <property type="protein sequence ID" value="GMI81960.1"/>
    <property type="molecule type" value="Genomic_DNA"/>
</dbReference>
<evidence type="ECO:0000313" key="2">
    <source>
        <dbReference type="EMBL" id="GMI81960.1"/>
    </source>
</evidence>
<dbReference type="Proteomes" id="UP001165190">
    <property type="component" value="Unassembled WGS sequence"/>
</dbReference>
<protein>
    <recommendedName>
        <fullName evidence="1">FBD domain-containing protein</fullName>
    </recommendedName>
</protein>
<dbReference type="InterPro" id="IPR050232">
    <property type="entry name" value="FBL13/AtMIF1-like"/>
</dbReference>
<evidence type="ECO:0000313" key="3">
    <source>
        <dbReference type="Proteomes" id="UP001165190"/>
    </source>
</evidence>
<gene>
    <name evidence="2" type="ORF">HRI_001865300</name>
</gene>
<keyword evidence="3" id="KW-1185">Reference proteome</keyword>
<evidence type="ECO:0000259" key="1">
    <source>
        <dbReference type="SMART" id="SM00579"/>
    </source>
</evidence>
<reference evidence="2" key="1">
    <citation type="submission" date="2023-05" db="EMBL/GenBank/DDBJ databases">
        <title>Genome and transcriptome analyses reveal genes involved in the formation of fine ridges on petal epidermal cells in Hibiscus trionum.</title>
        <authorList>
            <person name="Koshimizu S."/>
            <person name="Masuda S."/>
            <person name="Ishii T."/>
            <person name="Shirasu K."/>
            <person name="Hoshino A."/>
            <person name="Arita M."/>
        </authorList>
    </citation>
    <scope>NUCLEOTIDE SEQUENCE</scope>
    <source>
        <strain evidence="2">Hamamatsu line</strain>
    </source>
</reference>
<dbReference type="InterPro" id="IPR006566">
    <property type="entry name" value="FBD"/>
</dbReference>